<dbReference type="Gene3D" id="3.40.50.300">
    <property type="entry name" value="P-loop containing nucleotide triphosphate hydrolases"/>
    <property type="match status" value="3"/>
</dbReference>
<sequence>MASDPDLALYNVIILDEVHERNTSGDLLVTLLRDLVYRRPDLKANSNGAPLIQVPGRLHTIELNYIAAQVKDIDASKKAIKIDPAPYVKVLQIIDKKYPSKERGDVLIFLNGISEISTVADALKEYAEFSKKWIILILHSTLSVKNKIRNFSYIDEVRFVIDSGKENLMRYDSSTRTHRLTETWISKASSEQRKGRAGRTGPGVCYRLYSNEEFDKMEDFTLPEIKRVSLDSIFMQILDMGMEIDVRDFQFIEKPDSHSMKEALESLKSQGVVDGQNERHLTSLGVILAKLPVEVPIGKMLVYACALDQVDVVLTIAAGLSVQSPFTNRSYRDNECIQSRQYLVSDLGDPFTLLKVYREWLKLRSEGEDTRKWARKCGIEETRLYEITKLRRQFRDILEQSELVPKMKLSNGKR</sequence>
<dbReference type="CDD" id="cd18791">
    <property type="entry name" value="SF2_C_RHA"/>
    <property type="match status" value="1"/>
</dbReference>
<evidence type="ECO:0000256" key="2">
    <source>
        <dbReference type="ARBA" id="ARBA00022806"/>
    </source>
</evidence>
<dbReference type="SUPFAM" id="SSF52540">
    <property type="entry name" value="P-loop containing nucleoside triphosphate hydrolases"/>
    <property type="match status" value="1"/>
</dbReference>
<dbReference type="InterPro" id="IPR001650">
    <property type="entry name" value="Helicase_C-like"/>
</dbReference>
<keyword evidence="2" id="KW-0067">ATP-binding</keyword>
<dbReference type="GO" id="GO:0016787">
    <property type="term" value="F:hydrolase activity"/>
    <property type="evidence" value="ECO:0007669"/>
    <property type="project" value="UniProtKB-KW"/>
</dbReference>
<dbReference type="InterPro" id="IPR007502">
    <property type="entry name" value="Helicase-assoc_dom"/>
</dbReference>
<organism evidence="4 5">
    <name type="scientific">Ditylenchus dipsaci</name>
    <dbReference type="NCBI Taxonomy" id="166011"/>
    <lineage>
        <taxon>Eukaryota</taxon>
        <taxon>Metazoa</taxon>
        <taxon>Ecdysozoa</taxon>
        <taxon>Nematoda</taxon>
        <taxon>Chromadorea</taxon>
        <taxon>Rhabditida</taxon>
        <taxon>Tylenchina</taxon>
        <taxon>Tylenchomorpha</taxon>
        <taxon>Sphaerularioidea</taxon>
        <taxon>Anguinidae</taxon>
        <taxon>Anguininae</taxon>
        <taxon>Ditylenchus</taxon>
    </lineage>
</organism>
<dbReference type="SMART" id="SM00847">
    <property type="entry name" value="HA2"/>
    <property type="match status" value="1"/>
</dbReference>
<dbReference type="Gene3D" id="1.20.120.1080">
    <property type="match status" value="1"/>
</dbReference>
<dbReference type="InterPro" id="IPR027417">
    <property type="entry name" value="P-loop_NTPase"/>
</dbReference>
<proteinExistence type="predicted"/>
<dbReference type="PANTHER" id="PTHR18934:SF221">
    <property type="entry name" value="ATP-DEPENDENT RNA HELICASE DHX34-RELATED"/>
    <property type="match status" value="1"/>
</dbReference>
<dbReference type="GO" id="GO:0003723">
    <property type="term" value="F:RNA binding"/>
    <property type="evidence" value="ECO:0007669"/>
    <property type="project" value="TreeGrafter"/>
</dbReference>
<dbReference type="AlphaFoldDB" id="A0A915CNX3"/>
<reference evidence="5" key="1">
    <citation type="submission" date="2022-11" db="UniProtKB">
        <authorList>
            <consortium name="WormBaseParasite"/>
        </authorList>
    </citation>
    <scope>IDENTIFICATION</scope>
</reference>
<dbReference type="GO" id="GO:0004386">
    <property type="term" value="F:helicase activity"/>
    <property type="evidence" value="ECO:0007669"/>
    <property type="project" value="UniProtKB-KW"/>
</dbReference>
<dbReference type="WBParaSite" id="jg11090">
    <property type="protein sequence ID" value="jg11090"/>
    <property type="gene ID" value="jg11090"/>
</dbReference>
<dbReference type="PROSITE" id="PS51194">
    <property type="entry name" value="HELICASE_CTER"/>
    <property type="match status" value="1"/>
</dbReference>
<keyword evidence="2" id="KW-0347">Helicase</keyword>
<evidence type="ECO:0000259" key="3">
    <source>
        <dbReference type="PROSITE" id="PS51194"/>
    </source>
</evidence>
<dbReference type="FunFam" id="1.20.120.1080:FF:000005">
    <property type="entry name" value="ATP-dependent helicase HrpA"/>
    <property type="match status" value="1"/>
</dbReference>
<accession>A0A915CNX3</accession>
<feature type="domain" description="Helicase C-terminal" evidence="3">
    <location>
        <begin position="92"/>
        <end position="241"/>
    </location>
</feature>
<name>A0A915CNX3_9BILA</name>
<keyword evidence="4" id="KW-1185">Reference proteome</keyword>
<dbReference type="Pfam" id="PF21010">
    <property type="entry name" value="HA2_C"/>
    <property type="match status" value="1"/>
</dbReference>
<keyword evidence="1" id="KW-0378">Hydrolase</keyword>
<evidence type="ECO:0000256" key="1">
    <source>
        <dbReference type="ARBA" id="ARBA00022801"/>
    </source>
</evidence>
<keyword evidence="2" id="KW-0547">Nucleotide-binding</keyword>
<dbReference type="PANTHER" id="PTHR18934">
    <property type="entry name" value="ATP-DEPENDENT RNA HELICASE"/>
    <property type="match status" value="1"/>
</dbReference>
<evidence type="ECO:0000313" key="4">
    <source>
        <dbReference type="Proteomes" id="UP000887574"/>
    </source>
</evidence>
<dbReference type="Proteomes" id="UP000887574">
    <property type="component" value="Unplaced"/>
</dbReference>
<protein>
    <submittedName>
        <fullName evidence="5">Helicase C-terminal domain-containing protein</fullName>
    </submittedName>
</protein>
<evidence type="ECO:0000313" key="5">
    <source>
        <dbReference type="WBParaSite" id="jg11090"/>
    </source>
</evidence>